<feature type="transmembrane region" description="Helical" evidence="7">
    <location>
        <begin position="426"/>
        <end position="445"/>
    </location>
</feature>
<feature type="transmembrane region" description="Helical" evidence="7">
    <location>
        <begin position="518"/>
        <end position="540"/>
    </location>
</feature>
<evidence type="ECO:0000256" key="3">
    <source>
        <dbReference type="ARBA" id="ARBA00022824"/>
    </source>
</evidence>
<evidence type="ECO:0000256" key="1">
    <source>
        <dbReference type="ARBA" id="ARBA00004477"/>
    </source>
</evidence>
<comment type="subcellular location">
    <subcellularLocation>
        <location evidence="1">Endoplasmic reticulum membrane</location>
        <topology evidence="1">Multi-pass membrane protein</topology>
    </subcellularLocation>
</comment>
<accession>W9RLB9</accession>
<protein>
    <submittedName>
        <fullName evidence="9">Reticulon-like protein</fullName>
    </submittedName>
</protein>
<dbReference type="eggNOG" id="ENOG502QPVU">
    <property type="taxonomic scope" value="Eukaryota"/>
</dbReference>
<keyword evidence="2 7" id="KW-0812">Transmembrane</keyword>
<feature type="transmembrane region" description="Helical" evidence="7">
    <location>
        <begin position="293"/>
        <end position="313"/>
    </location>
</feature>
<feature type="transmembrane region" description="Helical" evidence="7">
    <location>
        <begin position="379"/>
        <end position="406"/>
    </location>
</feature>
<evidence type="ECO:0000259" key="8">
    <source>
        <dbReference type="Pfam" id="PF02453"/>
    </source>
</evidence>
<sequence length="545" mass="60005">MQKNPGGRRYTVVRRRQARVDMSNPGCPSPNPNFLLGRAGIRPARPSPKKFRLRAARRPEVPALTRVLETSGTVSKAGFAVSGCCRLMENSQDKNNINTEGDGDGRKATNNTSSSMGSGIAADVLLWKRQLHSLPELELSEEMVNNAAASFRVKINNVLLMAHDIALGKDFRLFFKILSAYFVVLPLRDEGAISLGLSNLPDLFMGSLALTLIAAPLSTLVFSMPNLSKGKNASSEVNQRVEVNQADPTQSVGWENHGWFYVSVRIGLFLWSGSRLFGFIGAGATLGQLFGSLFATGMAWLGPFLLLFAALLMEFAAQLSKGINLDISHLPEELSPIRETETDQQNEPDGRNMKKHNGSSPKTRTSEVKPQLGTILDGFWLILSSTYLLFVSLFLWLSAVVSSFFYFQKLSVIATTVSSSLGRRKLFAEINSFIALFILAGQLTITGRILTVAGVTIAICAAPFVAFLNMVTITVWPNWIAIAVCETLRKVVTYVVTRPGRELLFTVVSQDEKYKAKVWLFSINIYILEYLSIVIDIHTISLDLI</sequence>
<gene>
    <name evidence="9" type="ORF">L484_011221</name>
</gene>
<evidence type="ECO:0000256" key="7">
    <source>
        <dbReference type="SAM" id="Phobius"/>
    </source>
</evidence>
<proteinExistence type="predicted"/>
<organism evidence="9 10">
    <name type="scientific">Morus notabilis</name>
    <dbReference type="NCBI Taxonomy" id="981085"/>
    <lineage>
        <taxon>Eukaryota</taxon>
        <taxon>Viridiplantae</taxon>
        <taxon>Streptophyta</taxon>
        <taxon>Embryophyta</taxon>
        <taxon>Tracheophyta</taxon>
        <taxon>Spermatophyta</taxon>
        <taxon>Magnoliopsida</taxon>
        <taxon>eudicotyledons</taxon>
        <taxon>Gunneridae</taxon>
        <taxon>Pentapetalae</taxon>
        <taxon>rosids</taxon>
        <taxon>fabids</taxon>
        <taxon>Rosales</taxon>
        <taxon>Moraceae</taxon>
        <taxon>Moreae</taxon>
        <taxon>Morus</taxon>
    </lineage>
</organism>
<dbReference type="Pfam" id="PF02453">
    <property type="entry name" value="Reticulon"/>
    <property type="match status" value="1"/>
</dbReference>
<dbReference type="GO" id="GO:0005789">
    <property type="term" value="C:endoplasmic reticulum membrane"/>
    <property type="evidence" value="ECO:0007669"/>
    <property type="project" value="UniProtKB-SubCell"/>
</dbReference>
<evidence type="ECO:0000256" key="2">
    <source>
        <dbReference type="ARBA" id="ARBA00022692"/>
    </source>
</evidence>
<keyword evidence="5 7" id="KW-0472">Membrane</keyword>
<dbReference type="Proteomes" id="UP000030645">
    <property type="component" value="Unassembled WGS sequence"/>
</dbReference>
<evidence type="ECO:0000256" key="5">
    <source>
        <dbReference type="ARBA" id="ARBA00023136"/>
    </source>
</evidence>
<dbReference type="EMBL" id="KE345243">
    <property type="protein sequence ID" value="EXB96513.1"/>
    <property type="molecule type" value="Genomic_DNA"/>
</dbReference>
<dbReference type="PANTHER" id="PTHR43596">
    <property type="entry name" value="ADP,ATP CARRIER PROTEIN"/>
    <property type="match status" value="1"/>
</dbReference>
<dbReference type="InterPro" id="IPR003388">
    <property type="entry name" value="Reticulon"/>
</dbReference>
<feature type="domain" description="Reticulon" evidence="8">
    <location>
        <begin position="128"/>
        <end position="183"/>
    </location>
</feature>
<keyword evidence="10" id="KW-1185">Reference proteome</keyword>
<evidence type="ECO:0000313" key="10">
    <source>
        <dbReference type="Proteomes" id="UP000030645"/>
    </source>
</evidence>
<dbReference type="STRING" id="981085.W9RLB9"/>
<evidence type="ECO:0000256" key="4">
    <source>
        <dbReference type="ARBA" id="ARBA00022989"/>
    </source>
</evidence>
<feature type="region of interest" description="Disordered" evidence="6">
    <location>
        <begin position="336"/>
        <end position="366"/>
    </location>
</feature>
<feature type="region of interest" description="Disordered" evidence="6">
    <location>
        <begin position="21"/>
        <end position="46"/>
    </location>
</feature>
<feature type="transmembrane region" description="Helical" evidence="7">
    <location>
        <begin position="268"/>
        <end position="287"/>
    </location>
</feature>
<keyword evidence="4 7" id="KW-1133">Transmembrane helix</keyword>
<reference evidence="10" key="1">
    <citation type="submission" date="2013-01" db="EMBL/GenBank/DDBJ databases">
        <title>Draft Genome Sequence of a Mulberry Tree, Morus notabilis C.K. Schneid.</title>
        <authorList>
            <person name="He N."/>
            <person name="Zhao S."/>
        </authorList>
    </citation>
    <scope>NUCLEOTIDE SEQUENCE</scope>
</reference>
<name>W9RLB9_9ROSA</name>
<evidence type="ECO:0000256" key="6">
    <source>
        <dbReference type="SAM" id="MobiDB-lite"/>
    </source>
</evidence>
<feature type="region of interest" description="Disordered" evidence="6">
    <location>
        <begin position="93"/>
        <end position="115"/>
    </location>
</feature>
<keyword evidence="3" id="KW-0256">Endoplasmic reticulum</keyword>
<dbReference type="PANTHER" id="PTHR43596:SF1">
    <property type="entry name" value="ADP,ATP CARRIER PROTEIN"/>
    <property type="match status" value="1"/>
</dbReference>
<dbReference type="AlphaFoldDB" id="W9RLB9"/>
<evidence type="ECO:0000313" key="9">
    <source>
        <dbReference type="EMBL" id="EXB96513.1"/>
    </source>
</evidence>
<feature type="transmembrane region" description="Helical" evidence="7">
    <location>
        <begin position="203"/>
        <end position="222"/>
    </location>
</feature>
<feature type="transmembrane region" description="Helical" evidence="7">
    <location>
        <begin position="452"/>
        <end position="473"/>
    </location>
</feature>